<evidence type="ECO:0000313" key="3">
    <source>
        <dbReference type="Proteomes" id="UP001606302"/>
    </source>
</evidence>
<proteinExistence type="predicted"/>
<dbReference type="Proteomes" id="UP001606302">
    <property type="component" value="Unassembled WGS sequence"/>
</dbReference>
<feature type="chain" id="PRO_5046480988" evidence="1">
    <location>
        <begin position="20"/>
        <end position="256"/>
    </location>
</feature>
<reference evidence="2 3" key="1">
    <citation type="submission" date="2024-08" db="EMBL/GenBank/DDBJ databases">
        <authorList>
            <person name="Lu H."/>
        </authorList>
    </citation>
    <scope>NUCLEOTIDE SEQUENCE [LARGE SCALE GENOMIC DNA]</scope>
    <source>
        <strain evidence="2 3">DXS20W</strain>
    </source>
</reference>
<gene>
    <name evidence="2" type="ORF">ACG04Q_07525</name>
</gene>
<protein>
    <submittedName>
        <fullName evidence="2">Uncharacterized protein</fullName>
    </submittedName>
</protein>
<evidence type="ECO:0000313" key="2">
    <source>
        <dbReference type="EMBL" id="MFG6461416.1"/>
    </source>
</evidence>
<evidence type="ECO:0000256" key="1">
    <source>
        <dbReference type="SAM" id="SignalP"/>
    </source>
</evidence>
<comment type="caution">
    <text evidence="2">The sequence shown here is derived from an EMBL/GenBank/DDBJ whole genome shotgun (WGS) entry which is preliminary data.</text>
</comment>
<keyword evidence="3" id="KW-1185">Reference proteome</keyword>
<feature type="signal peptide" evidence="1">
    <location>
        <begin position="1"/>
        <end position="19"/>
    </location>
</feature>
<sequence>MKACLALAAALLLSSAAVADTPSFSVKQFGAQFIEAPPGRDNNLLPMGSLGAQEKVETHAVVAFDNRLIVDLPSFGDDAKVTATAILANKTQAPLGAASVAGFRKLSADGRKTTYSFSVTRLPDGGVAGVVFSGQVRVMVASAVKKTSVPFQPKVGQKLDLGLGNVVVANVDAGSVTLSGDDRVSAIAAVRLVKPDGSAVAGERGAYSRRGGTDGTAVAVQWQFAAPVSAGKLEVSVYQDLGAVQVPVNLVVTKPY</sequence>
<keyword evidence="1" id="KW-0732">Signal</keyword>
<accession>A0ABW7GHL7</accession>
<name>A0ABW7GHL7_9BURK</name>
<dbReference type="EMBL" id="JBIGHX010000002">
    <property type="protein sequence ID" value="MFG6461416.1"/>
    <property type="molecule type" value="Genomic_DNA"/>
</dbReference>
<dbReference type="RefSeq" id="WP_394510272.1">
    <property type="nucleotide sequence ID" value="NZ_JBIGHX010000002.1"/>
</dbReference>
<organism evidence="2 3">
    <name type="scientific">Pelomonas lactea</name>
    <dbReference type="NCBI Taxonomy" id="3299030"/>
    <lineage>
        <taxon>Bacteria</taxon>
        <taxon>Pseudomonadati</taxon>
        <taxon>Pseudomonadota</taxon>
        <taxon>Betaproteobacteria</taxon>
        <taxon>Burkholderiales</taxon>
        <taxon>Sphaerotilaceae</taxon>
        <taxon>Roseateles</taxon>
    </lineage>
</organism>